<keyword evidence="2" id="KW-0964">Secreted</keyword>
<evidence type="ECO:0000256" key="9">
    <source>
        <dbReference type="ARBA" id="ARBA00023292"/>
    </source>
</evidence>
<sequence>MDCTLSLTTKCIHYGWIIATLKFISLCSFLAAEPVNVALNKPVTAYYSCGYFGREVYTTMTDAYSSASSRPRRSCIDFSFNQSQVKASYPPEAMVDGRSDTWWQSTSRSRIYYYGQMLAVEMYRKLEAMIDIDLNQEFLMEQITIQLGDALTPQKIAILKSQDNKTFTPWIFAVTVNDRCSSFFNATYKMSPESMEDTICVNYVADDVPPGDSIIIDLTTVPASLKEWTRIRYMKIKLYDMMFVYPFNSLADSYNHYAVAELTAKAECPCNGLQTGCAVSNITGMYECTCGGNTSGRFCESCLPGFNQFAFQYGKPCVECNCFGHSTTCFYKTSVEEGKLSIDKNGARNGGGVCFDCKNNTAGINCEKCVDMYYRPVDRQQTSEDACLPCQCNSSGSTGNNATGLVDCVMNNDTPRSDGKSPGQCFCKANVMGPKCSECKPGFYNLQQSNSEGCSNCNCYTSGTVGNSTLCTPDNIGQCNCKANVDGRACDRCKDGFYNLTSDNLIGCTPCNCNAGGSVHQNCDKQTGQCICISQNIQGRICDRVNQGFYYPSSHSIYTELEDSIGDVVVNRNPLFAGFSGRGYAVVGTGKNITFLLTTPRDTDLSNNYIIIVVYRSQVVNNITVQIQTSDEVVINQTLILPACPTLWCQKIGSYSDILSLFPGANLILLRVNSGSALLDKFIALPVELTNVTHLLTSPLPTDCDFVSNIIPTDPTNKTACQKALFSVTMYYWNSPLPCNCDVTGSISLFCDENGGQCQCQQGVTGRTCNKCVPDHYAFTSTGCTACNCTGLSSSCDSGTGQCQCPDNTIGRQCEFCVPNNWNWSKTEGCQDCGCYSAGSVNLQCNLSTGVCQCKVGFEGAKCDSCMNEYYLSINQECSPCLCDHSGSTTKVCNKTTGQCSCKNNTVGRQCSECDVGSFSLGSSPTQDCLKCICMGITSTCGPADVKLSYSLYNLVIKTDSITSTLQLVDETSTNVSLPVRPGTDPKYVGAVVVDVTAAQPQLYWKMPNSFTDNILSLYGSEVNFIVNYINISTSTPLTLNVILLDVKGLKLVSPVKNVKQGENTEHKVTLIEDGWTKFPSGVTVTRGEFLKALSTAKALLIPATFVLGNHTAQLSQLSLGSVSDVGPVNPAVEQCQCGEGYQGRSCEKCAPGYKRVNVTTSDYFGYCVPCECNGHSSLCDPDTGMCQECLNNTAGASCEVCKTGHYGDPVYGCSRCPCYQPRVVNETCHFENSSDGLSSVPVCNFCRPGYIGPLCDSCDANYYGEPLKVNGTCLPCDCNGNSLTCDNITGICNNCSSNTTGIKCEQCMAGFYGNASLKNCQECKCSASNSTVCDNVSGQCSCLPGVEGRDCSYCQANFWSFNSTSGCLPCRCIDQGSQSLQCNNMTGLCTCKPFTSGDACDTCADGYYGLPLQPCQACNCNTTGSVAATSCNKTSGQCQCLPGVGGLKCDKCLPFFVNFTTTGCQECGQCQKSFGQDITSLIQVGQTLFNKTKSTLLVQKEGYRLNSLSLKLNESINLLGLAGSNATSVQDIIQNVDSQKRALNSTLQMAKSNVAQLSIAVEQTKSDSDTVLSKFSSMKDISTNLSSSASSFEEKLKNYLLYLEQYNSTASQYLYRNSTFGSVLSFSNENEIVGNFLSSVNSSIGLMSATNTVISQQAVTLERINGTVVSLIMELDSKNMAATNLSTSLDSLSFTTFSLDNIQDQTEAYKAQLETLFQTTDDVLNSAIKMNADILSNLTAARTGVRNTDAIYSGNAAMVMSGPDYLPFPVGVTNFLTGVSKLDYLLTSTPELITNVSANVLSLEAQVAVLNESLAVYNSTYLNISTKGGDAVKVITNFETVIRDLSTSGNIAASAHDLMTGVENNLTGSSLELMNSTFTAENDTSHKLRNRLFALSLEYQPEVLKNQLTNALFNLDNEITQWGKADASLSVMTVAADPLNTQLKDKHLSDDLANALAKVQAAESIAQSANTSATERASELNQKQSEIGLLQSQIKRVQDLQTSVENSVASYQGKVSSFKSNLTSASNLITNMDSSIKSVQDKIKLLESKMAEAESLLSRLRKPLTFDGALSLQVKNSESGTAHLYDNVVIDVKKPANFSDGVILFMDSPGTESEFQLGLTSGKMFFKFNTGTQSVNVNSRADICGDCWIRVYATRYANVGHLTVTPLPSGTPVSDSIVGPDSNTKTINLTSDVFIGTLPSDKVTTKVVNREFRGCLFNTQYQGKYLNLWTKAASATTQVKCCDVPPSMASPVSTSGTSFTGWGYAELPPRTIAFSDIIQLSLELRTFSLDATLFSITSSDQATSFTISLTSGYVQLSLVANGIPYILKSNHQYSNGQWMQILVMKSPIELKLVVRKISDQSSLDVKNETVTSIDLSPCNGKNYIFGSNSTIRNGKIAFAGCMRNISLTSNQTTESLSFKDASTAPGVSTDGCFANVINGILFTSQSAYAQLSFPNQLQQVKKLELDLATLEPSGIVLFISSDGALRFLYLALYGGNVIVVYRQNDTATVVSSGHYISDGQVHTIKIDCSTFRVSVNIDGVTFEETSPTLTTDYLSFPSNVVLHIGGKPSVVQLPEFPTVVSLVGGISRLLVNDGSISLTDTTFHADVSYAGVPVASTTQLMTTSTQSVSCASPPIPSYLSYSEGFLMTGMYDISFNDHVMVSSIVEYLETGFSIDLDIAIYKADGVLLYVADIIKDPSYYFTIFIMDGVVNLHMKTSSNTDLQVVLTKSIKDGHRISISILRINDYIAIKNDLDNDYQNTKLSPNITTQFPVPNTNKVYLGGLGVYDLSTSPLPQVFHAQPEKVMFAGAVYSVKVSRTLTDNFYLKIDTLNRTQFPAVPSKVSYGVTLSGVNSYLGLGLVSTLGNFSITLRLSTTSSSGLLFVLQVTSSTYYVALDWSNNQLNFYLAPSFQGFVDPLVIPLDSTANVCDGNMHDVSLQLDTNSVTLSVDSVLKSKMNIPASHALQPMTNATLFVGGLKDSSLTLPPSLSKASLSACVQSVILTRTETTALYDPTQYAASSSGTSYGCPYI</sequence>
<dbReference type="SMART" id="SM00281">
    <property type="entry name" value="LamB"/>
    <property type="match status" value="1"/>
</dbReference>
<dbReference type="SMART" id="SM00136">
    <property type="entry name" value="LamNT"/>
    <property type="match status" value="1"/>
</dbReference>
<dbReference type="InterPro" id="IPR002049">
    <property type="entry name" value="LE_dom"/>
</dbReference>
<evidence type="ECO:0000313" key="18">
    <source>
        <dbReference type="RefSeq" id="XP_055868298.1"/>
    </source>
</evidence>
<dbReference type="FunFam" id="2.10.25.10:FF:000188">
    <property type="entry name" value="Laminin subunit gamma 2"/>
    <property type="match status" value="3"/>
</dbReference>
<dbReference type="Pfam" id="PF24973">
    <property type="entry name" value="EGF_LMN_ATRN"/>
    <property type="match status" value="2"/>
</dbReference>
<dbReference type="SUPFAM" id="SSF49899">
    <property type="entry name" value="Concanavalin A-like lectins/glucanases"/>
    <property type="match status" value="5"/>
</dbReference>
<dbReference type="OrthoDB" id="5985440at2759"/>
<dbReference type="InterPro" id="IPR050440">
    <property type="entry name" value="Laminin/Netrin_ECM"/>
</dbReference>
<reference evidence="18 19" key="1">
    <citation type="submission" date="2025-04" db="UniProtKB">
        <authorList>
            <consortium name="RefSeq"/>
        </authorList>
    </citation>
    <scope>IDENTIFICATION</scope>
</reference>
<dbReference type="Gene3D" id="2.60.120.200">
    <property type="match status" value="5"/>
</dbReference>
<feature type="disulfide bond" evidence="11">
    <location>
        <begin position="881"/>
        <end position="893"/>
    </location>
</feature>
<feature type="disulfide bond" evidence="11">
    <location>
        <begin position="741"/>
        <end position="758"/>
    </location>
</feature>
<dbReference type="InterPro" id="IPR056863">
    <property type="entry name" value="LMN_ATRN_NET-like_EGF"/>
</dbReference>
<feature type="domain" description="Laminin EGF-like" evidence="14">
    <location>
        <begin position="457"/>
        <end position="510"/>
    </location>
</feature>
<feature type="domain" description="Laminin G" evidence="13">
    <location>
        <begin position="2255"/>
        <end position="2433"/>
    </location>
</feature>
<comment type="caution">
    <text evidence="11">Lacks conserved residue(s) required for the propagation of feature annotation.</text>
</comment>
<feature type="disulfide bond" evidence="11">
    <location>
        <begin position="883"/>
        <end position="900"/>
    </location>
</feature>
<feature type="domain" description="Laminin G" evidence="13">
    <location>
        <begin position="2439"/>
        <end position="2631"/>
    </location>
</feature>
<dbReference type="PROSITE" id="PS50027">
    <property type="entry name" value="EGF_LAM_2"/>
    <property type="match status" value="11"/>
</dbReference>
<feature type="domain" description="Laminin EGF-like" evidence="14">
    <location>
        <begin position="390"/>
        <end position="456"/>
    </location>
</feature>
<feature type="disulfide bond" evidence="11">
    <location>
        <begin position="805"/>
        <end position="814"/>
    </location>
</feature>
<evidence type="ECO:0000256" key="10">
    <source>
        <dbReference type="PROSITE-ProRule" id="PRU00122"/>
    </source>
</evidence>
<dbReference type="SUPFAM" id="SSF57997">
    <property type="entry name" value="Tropomyosin"/>
    <property type="match status" value="1"/>
</dbReference>
<keyword evidence="9 11" id="KW-0424">Laminin EGF-like domain</keyword>
<dbReference type="GeneID" id="106073686"/>
<dbReference type="CDD" id="cd00055">
    <property type="entry name" value="EGF_Lam"/>
    <property type="match status" value="16"/>
</dbReference>
<dbReference type="SMART" id="SM00282">
    <property type="entry name" value="LamG"/>
    <property type="match status" value="5"/>
</dbReference>
<dbReference type="SMART" id="SM00180">
    <property type="entry name" value="EGF_Lam"/>
    <property type="match status" value="16"/>
</dbReference>
<evidence type="ECO:0000259" key="15">
    <source>
        <dbReference type="PROSITE" id="PS51115"/>
    </source>
</evidence>
<dbReference type="Gene3D" id="1.20.5.340">
    <property type="match status" value="1"/>
</dbReference>
<dbReference type="GO" id="GO:0005604">
    <property type="term" value="C:basement membrane"/>
    <property type="evidence" value="ECO:0007669"/>
    <property type="project" value="UniProtKB-SubCell"/>
</dbReference>
<dbReference type="PROSITE" id="PS50025">
    <property type="entry name" value="LAM_G_DOMAIN"/>
    <property type="match status" value="5"/>
</dbReference>
<comment type="subcellular location">
    <subcellularLocation>
        <location evidence="1">Secreted</location>
        <location evidence="1">Extracellular space</location>
        <location evidence="1">Extracellular matrix</location>
        <location evidence="1">Basement membrane</location>
    </subcellularLocation>
</comment>
<feature type="disulfide bond" evidence="11">
    <location>
        <begin position="833"/>
        <end position="845"/>
    </location>
</feature>
<keyword evidence="5" id="KW-0677">Repeat</keyword>
<feature type="domain" description="Laminin EGF-like" evidence="14">
    <location>
        <begin position="787"/>
        <end position="832"/>
    </location>
</feature>
<evidence type="ECO:0000313" key="17">
    <source>
        <dbReference type="Proteomes" id="UP001165740"/>
    </source>
</evidence>
<evidence type="ECO:0000256" key="7">
    <source>
        <dbReference type="ARBA" id="ARBA00023157"/>
    </source>
</evidence>
<feature type="disulfide bond" evidence="11">
    <location>
        <begin position="902"/>
        <end position="911"/>
    </location>
</feature>
<feature type="disulfide bond" evidence="11">
    <location>
        <begin position="1296"/>
        <end position="1305"/>
    </location>
</feature>
<feature type="domain" description="Laminin EGF-like" evidence="14">
    <location>
        <begin position="1324"/>
        <end position="1370"/>
    </location>
</feature>
<dbReference type="CDD" id="cd00110">
    <property type="entry name" value="LamG"/>
    <property type="match status" value="4"/>
</dbReference>
<keyword evidence="7 11" id="KW-1015">Disulfide bond</keyword>
<feature type="disulfide bond" evidence="11">
    <location>
        <begin position="835"/>
        <end position="852"/>
    </location>
</feature>
<dbReference type="PROSITE" id="PS51115">
    <property type="entry name" value="LAMININ_IVA"/>
    <property type="match status" value="1"/>
</dbReference>
<evidence type="ECO:0000256" key="4">
    <source>
        <dbReference type="ARBA" id="ARBA00022729"/>
    </source>
</evidence>
<protein>
    <submittedName>
        <fullName evidence="18 19">Laminin subunit alpha-like</fullName>
    </submittedName>
</protein>
<dbReference type="InterPro" id="IPR008211">
    <property type="entry name" value="Laminin_N"/>
</dbReference>
<dbReference type="Pfam" id="PF00052">
    <property type="entry name" value="Laminin_B"/>
    <property type="match status" value="1"/>
</dbReference>
<feature type="domain" description="Laminin G" evidence="13">
    <location>
        <begin position="2649"/>
        <end position="2847"/>
    </location>
</feature>
<feature type="disulfide bond" evidence="11">
    <location>
        <begin position="854"/>
        <end position="863"/>
    </location>
</feature>
<feature type="domain" description="Laminin EGF-like" evidence="14">
    <location>
        <begin position="1277"/>
        <end position="1323"/>
    </location>
</feature>
<evidence type="ECO:0000259" key="13">
    <source>
        <dbReference type="PROSITE" id="PS50025"/>
    </source>
</evidence>
<proteinExistence type="predicted"/>
<feature type="disulfide bond" evidence="11">
    <location>
        <begin position="1190"/>
        <end position="1199"/>
    </location>
</feature>
<feature type="disulfide bond" evidence="11">
    <location>
        <begin position="427"/>
        <end position="436"/>
    </location>
</feature>
<dbReference type="Proteomes" id="UP001165740">
    <property type="component" value="Chromosome 1"/>
</dbReference>
<dbReference type="SMART" id="SM00181">
    <property type="entry name" value="EGF"/>
    <property type="match status" value="9"/>
</dbReference>
<feature type="domain" description="Laminin EGF-like" evidence="14">
    <location>
        <begin position="833"/>
        <end position="880"/>
    </location>
</feature>
<evidence type="ECO:0000256" key="6">
    <source>
        <dbReference type="ARBA" id="ARBA00022869"/>
    </source>
</evidence>
<dbReference type="SUPFAM" id="SSF49785">
    <property type="entry name" value="Galactose-binding domain-like"/>
    <property type="match status" value="1"/>
</dbReference>
<evidence type="ECO:0000313" key="19">
    <source>
        <dbReference type="RefSeq" id="XP_055868307.1"/>
    </source>
</evidence>
<dbReference type="RefSeq" id="XP_055868307.1">
    <property type="nucleotide sequence ID" value="XM_056012332.1"/>
</dbReference>
<dbReference type="SUPFAM" id="SSF57196">
    <property type="entry name" value="EGF/Laminin"/>
    <property type="match status" value="12"/>
</dbReference>
<dbReference type="FunFam" id="2.10.25.10:FF:000090">
    <property type="entry name" value="laminin subunit alpha"/>
    <property type="match status" value="2"/>
</dbReference>
<feature type="disulfide bond" evidence="11">
    <location>
        <begin position="1343"/>
        <end position="1352"/>
    </location>
</feature>
<feature type="domain" description="Laminin EGF-like" evidence="14">
    <location>
        <begin position="1419"/>
        <end position="1467"/>
    </location>
</feature>
<feature type="disulfide bond" evidence="11">
    <location>
        <begin position="1371"/>
        <end position="1383"/>
    </location>
</feature>
<feature type="chain" id="PRO_5044702507" evidence="12">
    <location>
        <begin position="33"/>
        <end position="3031"/>
    </location>
</feature>
<feature type="domain" description="Laminin N-terminal" evidence="16">
    <location>
        <begin position="26"/>
        <end position="267"/>
    </location>
</feature>
<evidence type="ECO:0000256" key="11">
    <source>
        <dbReference type="PROSITE-ProRule" id="PRU00460"/>
    </source>
</evidence>
<evidence type="ECO:0000256" key="12">
    <source>
        <dbReference type="SAM" id="SignalP"/>
    </source>
</evidence>
<dbReference type="InterPro" id="IPR000034">
    <property type="entry name" value="Laminin_IV"/>
</dbReference>
<dbReference type="InterPro" id="IPR001791">
    <property type="entry name" value="Laminin_G"/>
</dbReference>
<dbReference type="InterPro" id="IPR000742">
    <property type="entry name" value="EGF"/>
</dbReference>
<feature type="domain" description="Laminin IV type A" evidence="15">
    <location>
        <begin position="961"/>
        <end position="1135"/>
    </location>
</feature>
<dbReference type="Pfam" id="PF00053">
    <property type="entry name" value="EGF_laminin"/>
    <property type="match status" value="11"/>
</dbReference>
<feature type="disulfide bond" evidence="11">
    <location>
        <begin position="1373"/>
        <end position="1390"/>
    </location>
</feature>
<dbReference type="InterPro" id="IPR013320">
    <property type="entry name" value="ConA-like_dom_sf"/>
</dbReference>
<feature type="domain" description="Laminin EGF-like" evidence="14">
    <location>
        <begin position="1371"/>
        <end position="1418"/>
    </location>
</feature>
<feature type="disulfide bond" evidence="11">
    <location>
        <begin position="739"/>
        <end position="751"/>
    </location>
</feature>
<dbReference type="OMA" id="TRYANEG"/>
<feature type="disulfide bond" evidence="11">
    <location>
        <begin position="1441"/>
        <end position="1450"/>
    </location>
</feature>
<feature type="disulfide bond" evidence="11">
    <location>
        <begin position="481"/>
        <end position="490"/>
    </location>
</feature>
<gene>
    <name evidence="18 19" type="primary">LOC106073686</name>
</gene>
<feature type="domain" description="Laminin G" evidence="13">
    <location>
        <begin position="2064"/>
        <end position="2243"/>
    </location>
</feature>
<keyword evidence="3" id="KW-0272">Extracellular matrix</keyword>
<dbReference type="FunFam" id="2.10.25.10:FF:000074">
    <property type="entry name" value="Laminin subunit alpha"/>
    <property type="match status" value="1"/>
</dbReference>
<evidence type="ECO:0000256" key="2">
    <source>
        <dbReference type="ARBA" id="ARBA00022525"/>
    </source>
</evidence>
<feature type="domain" description="Laminin EGF-like" evidence="14">
    <location>
        <begin position="881"/>
        <end position="931"/>
    </location>
</feature>
<organism evidence="17 18">
    <name type="scientific">Biomphalaria glabrata</name>
    <name type="common">Bloodfluke planorb</name>
    <name type="synonym">Freshwater snail</name>
    <dbReference type="NCBI Taxonomy" id="6526"/>
    <lineage>
        <taxon>Eukaryota</taxon>
        <taxon>Metazoa</taxon>
        <taxon>Spiralia</taxon>
        <taxon>Lophotrochozoa</taxon>
        <taxon>Mollusca</taxon>
        <taxon>Gastropoda</taxon>
        <taxon>Heterobranchia</taxon>
        <taxon>Euthyneura</taxon>
        <taxon>Panpulmonata</taxon>
        <taxon>Hygrophila</taxon>
        <taxon>Lymnaeoidea</taxon>
        <taxon>Planorbidae</taxon>
        <taxon>Biomphalaria</taxon>
    </lineage>
</organism>
<dbReference type="GO" id="GO:0009888">
    <property type="term" value="P:tissue development"/>
    <property type="evidence" value="ECO:0007669"/>
    <property type="project" value="TreeGrafter"/>
</dbReference>
<feature type="domain" description="Laminin G" evidence="13">
    <location>
        <begin position="2842"/>
        <end position="3028"/>
    </location>
</feature>
<feature type="disulfide bond" evidence="10">
    <location>
        <begin position="2216"/>
        <end position="2243"/>
    </location>
</feature>
<dbReference type="PROSITE" id="PS51117">
    <property type="entry name" value="LAMININ_NTER"/>
    <property type="match status" value="1"/>
</dbReference>
<evidence type="ECO:0000259" key="16">
    <source>
        <dbReference type="PROSITE" id="PS51117"/>
    </source>
</evidence>
<dbReference type="Gene3D" id="2.10.25.10">
    <property type="entry name" value="Laminin"/>
    <property type="match status" value="15"/>
</dbReference>
<feature type="domain" description="Laminin EGF-like" evidence="14">
    <location>
        <begin position="739"/>
        <end position="786"/>
    </location>
</feature>
<dbReference type="FunFam" id="2.10.25.10:FF:000275">
    <property type="entry name" value="usherin"/>
    <property type="match status" value="1"/>
</dbReference>
<evidence type="ECO:0000256" key="3">
    <source>
        <dbReference type="ARBA" id="ARBA00022530"/>
    </source>
</evidence>
<evidence type="ECO:0000259" key="14">
    <source>
        <dbReference type="PROSITE" id="PS50027"/>
    </source>
</evidence>
<name>A0A9W2YZT8_BIOGL</name>
<evidence type="ECO:0000256" key="8">
    <source>
        <dbReference type="ARBA" id="ARBA00023180"/>
    </source>
</evidence>
<dbReference type="PANTHER" id="PTHR10574:SF442">
    <property type="entry name" value="LAMININ-LIKE PROTEIN EPI-1"/>
    <property type="match status" value="1"/>
</dbReference>
<feature type="disulfide bond" evidence="11">
    <location>
        <begin position="760"/>
        <end position="769"/>
    </location>
</feature>
<dbReference type="PROSITE" id="PS01248">
    <property type="entry name" value="EGF_LAM_1"/>
    <property type="match status" value="5"/>
</dbReference>
<dbReference type="GO" id="GO:0009887">
    <property type="term" value="P:animal organ morphogenesis"/>
    <property type="evidence" value="ECO:0007669"/>
    <property type="project" value="TreeGrafter"/>
</dbReference>
<evidence type="ECO:0000256" key="5">
    <source>
        <dbReference type="ARBA" id="ARBA00022737"/>
    </source>
</evidence>
<feature type="disulfide bond" evidence="11">
    <location>
        <begin position="1392"/>
        <end position="1401"/>
    </location>
</feature>
<keyword evidence="17" id="KW-1185">Reference proteome</keyword>
<evidence type="ECO:0000256" key="1">
    <source>
        <dbReference type="ARBA" id="ARBA00004302"/>
    </source>
</evidence>
<accession>A0A9W2YZT8</accession>
<dbReference type="FunFam" id="2.10.25.10:FF:000069">
    <property type="entry name" value="Laminin subunit alpha 1"/>
    <property type="match status" value="1"/>
</dbReference>
<keyword evidence="6" id="KW-0084">Basement membrane</keyword>
<keyword evidence="4 12" id="KW-0732">Signal</keyword>
<dbReference type="Gene3D" id="2.60.120.260">
    <property type="entry name" value="Galactose-binding domain-like"/>
    <property type="match status" value="1"/>
</dbReference>
<feature type="domain" description="Laminin EGF-like" evidence="14">
    <location>
        <begin position="1171"/>
        <end position="1216"/>
    </location>
</feature>
<feature type="signal peptide" evidence="12">
    <location>
        <begin position="1"/>
        <end position="32"/>
    </location>
</feature>
<dbReference type="RefSeq" id="XP_055868298.1">
    <property type="nucleotide sequence ID" value="XM_056012323.1"/>
</dbReference>
<dbReference type="PANTHER" id="PTHR10574">
    <property type="entry name" value="NETRIN/LAMININ-RELATED"/>
    <property type="match status" value="1"/>
</dbReference>
<dbReference type="Pfam" id="PF02210">
    <property type="entry name" value="Laminin_G_2"/>
    <property type="match status" value="5"/>
</dbReference>
<dbReference type="InterPro" id="IPR008979">
    <property type="entry name" value="Galactose-bd-like_sf"/>
</dbReference>
<dbReference type="PRINTS" id="PR00011">
    <property type="entry name" value="EGFLAMININ"/>
</dbReference>
<keyword evidence="8" id="KW-0325">Glycoprotein</keyword>